<sequence length="271" mass="30193">MKLKPLFIAATSLLLATQASAHNRWLLPSHFNLSNDKGEWIMVDVTASNETFFVDKPMGAERMVITGPDGKRVRAGSLYKGHRKSVVDLQLTQSGTYQLQLAGTPSYFTRYEVKGEEKPKFMRNVNKQQRDARLPKDAINVETLEGYSNVLSFVTLNSPSVSFPLSKQGLELIPVTHPSDIAQGEPVEFKFAFNGEVKAGVNVEIIREGVRYRNDPEALELTSDKNGAIKFTPKQAGRYLLMADYQQDVSDYALADKVGGRVFLTFEAVLD</sequence>
<organism evidence="2 3">
    <name type="scientific">Thalassotalea euphylliae</name>
    <dbReference type="NCBI Taxonomy" id="1655234"/>
    <lineage>
        <taxon>Bacteria</taxon>
        <taxon>Pseudomonadati</taxon>
        <taxon>Pseudomonadota</taxon>
        <taxon>Gammaproteobacteria</taxon>
        <taxon>Alteromonadales</taxon>
        <taxon>Colwelliaceae</taxon>
        <taxon>Thalassotalea</taxon>
    </lineage>
</organism>
<protein>
    <submittedName>
        <fullName evidence="2">DUF4198 domain-containing protein</fullName>
    </submittedName>
</protein>
<comment type="caution">
    <text evidence="2">The sequence shown here is derived from an EMBL/GenBank/DDBJ whole genome shotgun (WGS) entry which is preliminary data.</text>
</comment>
<evidence type="ECO:0000256" key="1">
    <source>
        <dbReference type="SAM" id="SignalP"/>
    </source>
</evidence>
<evidence type="ECO:0000313" key="3">
    <source>
        <dbReference type="Proteomes" id="UP000256478"/>
    </source>
</evidence>
<name>A0A3E0TQW6_9GAMM</name>
<feature type="signal peptide" evidence="1">
    <location>
        <begin position="1"/>
        <end position="21"/>
    </location>
</feature>
<gene>
    <name evidence="2" type="ORF">DXX93_10200</name>
</gene>
<dbReference type="InterPro" id="IPR019613">
    <property type="entry name" value="DUF4198"/>
</dbReference>
<proteinExistence type="predicted"/>
<feature type="chain" id="PRO_5017764077" evidence="1">
    <location>
        <begin position="22"/>
        <end position="271"/>
    </location>
</feature>
<reference evidence="2 3" key="1">
    <citation type="submission" date="2018-08" db="EMBL/GenBank/DDBJ databases">
        <title>Thalassotalea euphylliae genome.</title>
        <authorList>
            <person name="Summers S."/>
            <person name="Rice S.A."/>
            <person name="Freckelton M.L."/>
            <person name="Nedved B.T."/>
            <person name="Hadfield M.G."/>
        </authorList>
    </citation>
    <scope>NUCLEOTIDE SEQUENCE [LARGE SCALE GENOMIC DNA]</scope>
    <source>
        <strain evidence="2 3">H1</strain>
    </source>
</reference>
<accession>A0A3E0TQW6</accession>
<dbReference type="OrthoDB" id="5943at2"/>
<dbReference type="Pfam" id="PF10670">
    <property type="entry name" value="DUF4198"/>
    <property type="match status" value="1"/>
</dbReference>
<dbReference type="EMBL" id="QUOU01000001">
    <property type="protein sequence ID" value="REL26904.1"/>
    <property type="molecule type" value="Genomic_DNA"/>
</dbReference>
<dbReference type="RefSeq" id="WP_116008007.1">
    <property type="nucleotide sequence ID" value="NZ_QUOU01000001.1"/>
</dbReference>
<evidence type="ECO:0000313" key="2">
    <source>
        <dbReference type="EMBL" id="REL26904.1"/>
    </source>
</evidence>
<dbReference type="AlphaFoldDB" id="A0A3E0TQW6"/>
<keyword evidence="1" id="KW-0732">Signal</keyword>
<dbReference type="Proteomes" id="UP000256478">
    <property type="component" value="Unassembled WGS sequence"/>
</dbReference>